<proteinExistence type="predicted"/>
<dbReference type="AlphaFoldDB" id="A0A2N3LLF4"/>
<reference evidence="2 3" key="1">
    <citation type="submission" date="2017-11" db="EMBL/GenBank/DDBJ databases">
        <title>Bacillus camelliae sp. nov., isolated from pu'er tea.</title>
        <authorList>
            <person name="Niu L."/>
        </authorList>
    </citation>
    <scope>NUCLEOTIDE SEQUENCE [LARGE SCALE GENOMIC DNA]</scope>
    <source>
        <strain evidence="2 3">7578-1</strain>
    </source>
</reference>
<dbReference type="Gene3D" id="3.40.630.30">
    <property type="match status" value="1"/>
</dbReference>
<dbReference type="Pfam" id="PF00583">
    <property type="entry name" value="Acetyltransf_1"/>
    <property type="match status" value="1"/>
</dbReference>
<dbReference type="Proteomes" id="UP000233440">
    <property type="component" value="Unassembled WGS sequence"/>
</dbReference>
<dbReference type="CDD" id="cd04301">
    <property type="entry name" value="NAT_SF"/>
    <property type="match status" value="1"/>
</dbReference>
<comment type="caution">
    <text evidence="2">The sequence shown here is derived from an EMBL/GenBank/DDBJ whole genome shotgun (WGS) entry which is preliminary data.</text>
</comment>
<dbReference type="GO" id="GO:0016747">
    <property type="term" value="F:acyltransferase activity, transferring groups other than amino-acyl groups"/>
    <property type="evidence" value="ECO:0007669"/>
    <property type="project" value="InterPro"/>
</dbReference>
<name>A0A2N3LLF4_9BACI</name>
<feature type="domain" description="N-acetyltransferase" evidence="1">
    <location>
        <begin position="124"/>
        <end position="264"/>
    </location>
</feature>
<dbReference type="OrthoDB" id="2809398at2"/>
<sequence>MNIDNVILAIEAEQYDFEPTLRIPGLQEVRNEELILRLSEGSSSVFANKVVRSVFTSNPEEKIRKVIDFYESKQKSFAWWVGPKSQPYDLSLRLKSKGFTLEDEYVGLATSVQQAPSFESSQWTVREALTEPELRNHVAINAEVWGMDLTSVEAAIRERMSYISLPGRRGGYIVAYNNEGLPIGNGTFRISSDGQTMYLIGSAVLPEYRNKGVYHSLLQYRINKSKEEGCQLLTVQARIGTSEPILRRLGFKEYCKFEMFVKQF</sequence>
<protein>
    <recommendedName>
        <fullName evidence="1">N-acetyltransferase domain-containing protein</fullName>
    </recommendedName>
</protein>
<evidence type="ECO:0000259" key="1">
    <source>
        <dbReference type="PROSITE" id="PS51186"/>
    </source>
</evidence>
<evidence type="ECO:0000313" key="2">
    <source>
        <dbReference type="EMBL" id="PKR85461.1"/>
    </source>
</evidence>
<accession>A0A2N3LLF4</accession>
<dbReference type="PROSITE" id="PS51186">
    <property type="entry name" value="GNAT"/>
    <property type="match status" value="1"/>
</dbReference>
<evidence type="ECO:0000313" key="3">
    <source>
        <dbReference type="Proteomes" id="UP000233440"/>
    </source>
</evidence>
<keyword evidence="3" id="KW-1185">Reference proteome</keyword>
<gene>
    <name evidence="2" type="ORF">CWO92_09780</name>
</gene>
<dbReference type="EMBL" id="PIQO01000005">
    <property type="protein sequence ID" value="PKR85461.1"/>
    <property type="molecule type" value="Genomic_DNA"/>
</dbReference>
<dbReference type="InterPro" id="IPR000182">
    <property type="entry name" value="GNAT_dom"/>
</dbReference>
<dbReference type="SUPFAM" id="SSF55729">
    <property type="entry name" value="Acyl-CoA N-acyltransferases (Nat)"/>
    <property type="match status" value="1"/>
</dbReference>
<dbReference type="RefSeq" id="WP_101354016.1">
    <property type="nucleotide sequence ID" value="NZ_PIQO01000005.1"/>
</dbReference>
<dbReference type="InterPro" id="IPR016181">
    <property type="entry name" value="Acyl_CoA_acyltransferase"/>
</dbReference>
<organism evidence="2 3">
    <name type="scientific">Heyndrickxia camelliae</name>
    <dbReference type="NCBI Taxonomy" id="1707093"/>
    <lineage>
        <taxon>Bacteria</taxon>
        <taxon>Bacillati</taxon>
        <taxon>Bacillota</taxon>
        <taxon>Bacilli</taxon>
        <taxon>Bacillales</taxon>
        <taxon>Bacillaceae</taxon>
        <taxon>Heyndrickxia</taxon>
    </lineage>
</organism>